<dbReference type="InterPro" id="IPR025155">
    <property type="entry name" value="WxxW_domain"/>
</dbReference>
<evidence type="ECO:0000259" key="7">
    <source>
        <dbReference type="PROSITE" id="PS50240"/>
    </source>
</evidence>
<evidence type="ECO:0000256" key="4">
    <source>
        <dbReference type="ARBA" id="ARBA00023157"/>
    </source>
</evidence>
<organism evidence="9 10">
    <name type="scientific">Adineta ricciae</name>
    <name type="common">Rotifer</name>
    <dbReference type="NCBI Taxonomy" id="249248"/>
    <lineage>
        <taxon>Eukaryota</taxon>
        <taxon>Metazoa</taxon>
        <taxon>Spiralia</taxon>
        <taxon>Gnathifera</taxon>
        <taxon>Rotifera</taxon>
        <taxon>Eurotatoria</taxon>
        <taxon>Bdelloidea</taxon>
        <taxon>Adinetida</taxon>
        <taxon>Adinetidae</taxon>
        <taxon>Adineta</taxon>
    </lineage>
</organism>
<dbReference type="SUPFAM" id="SSF50494">
    <property type="entry name" value="Trypsin-like serine proteases"/>
    <property type="match status" value="1"/>
</dbReference>
<accession>A0A814QNI7</accession>
<dbReference type="FunFam" id="2.40.10.10:FF:000054">
    <property type="entry name" value="Complement C1r subcomponent"/>
    <property type="match status" value="1"/>
</dbReference>
<evidence type="ECO:0000313" key="9">
    <source>
        <dbReference type="EMBL" id="CAF1122015.1"/>
    </source>
</evidence>
<feature type="signal peptide" evidence="6">
    <location>
        <begin position="1"/>
        <end position="16"/>
    </location>
</feature>
<dbReference type="PRINTS" id="PR00722">
    <property type="entry name" value="CHYMOTRYPSIN"/>
</dbReference>
<keyword evidence="2" id="KW-0964">Secreted</keyword>
<evidence type="ECO:0000313" key="8">
    <source>
        <dbReference type="EMBL" id="CAF0858393.1"/>
    </source>
</evidence>
<evidence type="ECO:0000313" key="10">
    <source>
        <dbReference type="Proteomes" id="UP000663828"/>
    </source>
</evidence>
<dbReference type="InterPro" id="IPR001254">
    <property type="entry name" value="Trypsin_dom"/>
</dbReference>
<evidence type="ECO:0000256" key="3">
    <source>
        <dbReference type="ARBA" id="ARBA00022729"/>
    </source>
</evidence>
<dbReference type="EMBL" id="CAJNOR010001324">
    <property type="protein sequence ID" value="CAF1122015.1"/>
    <property type="molecule type" value="Genomic_DNA"/>
</dbReference>
<dbReference type="CDD" id="cd00190">
    <property type="entry name" value="Tryp_SPc"/>
    <property type="match status" value="1"/>
</dbReference>
<dbReference type="Gene3D" id="2.40.10.10">
    <property type="entry name" value="Trypsin-like serine proteases"/>
    <property type="match status" value="1"/>
</dbReference>
<dbReference type="AlphaFoldDB" id="A0A814QNI7"/>
<dbReference type="EMBL" id="CAJNOJ010000023">
    <property type="protein sequence ID" value="CAF0858393.1"/>
    <property type="molecule type" value="Genomic_DNA"/>
</dbReference>
<keyword evidence="3 6" id="KW-0732">Signal</keyword>
<dbReference type="InterPro" id="IPR009003">
    <property type="entry name" value="Peptidase_S1_PA"/>
</dbReference>
<dbReference type="SMART" id="SM00020">
    <property type="entry name" value="Tryp_SPc"/>
    <property type="match status" value="1"/>
</dbReference>
<dbReference type="PANTHER" id="PTHR24252">
    <property type="entry name" value="ACROSIN-RELATED"/>
    <property type="match status" value="1"/>
</dbReference>
<feature type="chain" id="PRO_5035685179" description="Peptidase S1 domain-containing protein" evidence="6">
    <location>
        <begin position="17"/>
        <end position="368"/>
    </location>
</feature>
<evidence type="ECO:0000256" key="1">
    <source>
        <dbReference type="ARBA" id="ARBA00004613"/>
    </source>
</evidence>
<dbReference type="FunFam" id="2.40.10.10:FF:000068">
    <property type="entry name" value="transmembrane protease serine 2"/>
    <property type="match status" value="1"/>
</dbReference>
<dbReference type="Pfam" id="PF00089">
    <property type="entry name" value="Trypsin"/>
    <property type="match status" value="1"/>
</dbReference>
<dbReference type="Proteomes" id="UP000663852">
    <property type="component" value="Unassembled WGS sequence"/>
</dbReference>
<feature type="domain" description="Peptidase S1" evidence="7">
    <location>
        <begin position="126"/>
        <end position="359"/>
    </location>
</feature>
<dbReference type="OrthoDB" id="10059102at2759"/>
<name>A0A814QNI7_ADIRI</name>
<evidence type="ECO:0000256" key="2">
    <source>
        <dbReference type="ARBA" id="ARBA00022525"/>
    </source>
</evidence>
<protein>
    <recommendedName>
        <fullName evidence="7">Peptidase S1 domain-containing protein</fullName>
    </recommendedName>
</protein>
<evidence type="ECO:0000256" key="5">
    <source>
        <dbReference type="ARBA" id="ARBA00023180"/>
    </source>
</evidence>
<dbReference type="PROSITE" id="PS50240">
    <property type="entry name" value="TRYPSIN_DOM"/>
    <property type="match status" value="1"/>
</dbReference>
<dbReference type="Pfam" id="PF13330">
    <property type="entry name" value="Mucin2_WxxW"/>
    <property type="match status" value="1"/>
</dbReference>
<keyword evidence="10" id="KW-1185">Reference proteome</keyword>
<proteinExistence type="predicted"/>
<dbReference type="GO" id="GO:0005576">
    <property type="term" value="C:extracellular region"/>
    <property type="evidence" value="ECO:0007669"/>
    <property type="project" value="UniProtKB-SubCell"/>
</dbReference>
<evidence type="ECO:0000256" key="6">
    <source>
        <dbReference type="SAM" id="SignalP"/>
    </source>
</evidence>
<dbReference type="GO" id="GO:0006508">
    <property type="term" value="P:proteolysis"/>
    <property type="evidence" value="ECO:0007669"/>
    <property type="project" value="InterPro"/>
</dbReference>
<keyword evidence="4" id="KW-1015">Disulfide bond</keyword>
<sequence>MYTLLILLVFFPLVHSQCNYTSGWFNENHPWEPNSNGNDIERFSLIRARYPWIFELTPWTGLFEIRRASHQQMTNDAISMANYTTIRDGFICHAVDGKQCVDYEIRFCLQYNEYSISTYSPVENQTVGGSEIRPHALPWHVSIQYDERHMCGGALIDNQHILTAASCFQQLLVHLPYSVVLGAHRLSNVTQRVPIDRFIFHSDYNSVTSQNDIGIIRLRQRIDSFSDRIRPAWLARSSIPIVKAKPLIVAGWRTVGNNTWSVTETDELRQTVLNIKDECSIVYPTYNTSKQLCVGTEHSRRDLCQGDIGSGLFDKQTYDVDRWILVGIVSYGCEFAHEGYPGVYVRISAYYDWIRKTVEKMNSEKSIN</sequence>
<comment type="subcellular location">
    <subcellularLocation>
        <location evidence="1">Secreted</location>
    </subcellularLocation>
</comment>
<comment type="caution">
    <text evidence="9">The sequence shown here is derived from an EMBL/GenBank/DDBJ whole genome shotgun (WGS) entry which is preliminary data.</text>
</comment>
<gene>
    <name evidence="8" type="ORF">EDS130_LOCUS7682</name>
    <name evidence="9" type="ORF">XAT740_LOCUS19434</name>
</gene>
<dbReference type="InterPro" id="IPR001314">
    <property type="entry name" value="Peptidase_S1A"/>
</dbReference>
<keyword evidence="5" id="KW-0325">Glycoprotein</keyword>
<reference evidence="9" key="1">
    <citation type="submission" date="2021-02" db="EMBL/GenBank/DDBJ databases">
        <authorList>
            <person name="Nowell W R."/>
        </authorList>
    </citation>
    <scope>NUCLEOTIDE SEQUENCE</scope>
</reference>
<dbReference type="PANTHER" id="PTHR24252:SF7">
    <property type="entry name" value="HYALIN"/>
    <property type="match status" value="1"/>
</dbReference>
<dbReference type="Proteomes" id="UP000663828">
    <property type="component" value="Unassembled WGS sequence"/>
</dbReference>
<dbReference type="InterPro" id="IPR043504">
    <property type="entry name" value="Peptidase_S1_PA_chymotrypsin"/>
</dbReference>
<dbReference type="GO" id="GO:0004252">
    <property type="term" value="F:serine-type endopeptidase activity"/>
    <property type="evidence" value="ECO:0007669"/>
    <property type="project" value="InterPro"/>
</dbReference>